<keyword evidence="4" id="KW-1185">Reference proteome</keyword>
<feature type="region of interest" description="Disordered" evidence="1">
    <location>
        <begin position="204"/>
        <end position="229"/>
    </location>
</feature>
<proteinExistence type="predicted"/>
<dbReference type="InterPro" id="IPR003343">
    <property type="entry name" value="Big_2"/>
</dbReference>
<evidence type="ECO:0000256" key="1">
    <source>
        <dbReference type="SAM" id="MobiDB-lite"/>
    </source>
</evidence>
<dbReference type="SUPFAM" id="SSF49373">
    <property type="entry name" value="Invasin/intimin cell-adhesion fragments"/>
    <property type="match status" value="2"/>
</dbReference>
<sequence>MKSSTNPGVEDVVTVTVNAPPPPPPPALTGLSISGPSSVTLEAGDSLDLNVAPVPADAPLGTVDWLSDNPAIASVNGDGLVVGTSAGQTSIRVKSSTNASIEGVVPVTVNAPAPPPPPPPPALTGLTITGPSPATLEAGGSLDLDVAPVPADAPIGAVVWASSDTTIATVNAAGVVQALLIGDVQISVSSDGVPAAQILVSVQPPMAELDPDTETPLEGDDSSGNTQEE</sequence>
<feature type="region of interest" description="Disordered" evidence="1">
    <location>
        <begin position="1"/>
        <end position="25"/>
    </location>
</feature>
<evidence type="ECO:0000259" key="2">
    <source>
        <dbReference type="SMART" id="SM00635"/>
    </source>
</evidence>
<dbReference type="Pfam" id="PF02368">
    <property type="entry name" value="Big_2"/>
    <property type="match status" value="2"/>
</dbReference>
<name>A0ABP7NT82_9GAMM</name>
<dbReference type="InterPro" id="IPR008964">
    <property type="entry name" value="Invasin/intimin_cell_adhesion"/>
</dbReference>
<feature type="compositionally biased region" description="Acidic residues" evidence="1">
    <location>
        <begin position="209"/>
        <end position="229"/>
    </location>
</feature>
<gene>
    <name evidence="3" type="ORF">GCM10022278_10570</name>
</gene>
<dbReference type="Gene3D" id="2.60.40.1080">
    <property type="match status" value="2"/>
</dbReference>
<dbReference type="Proteomes" id="UP001501337">
    <property type="component" value="Unassembled WGS sequence"/>
</dbReference>
<feature type="domain" description="BIG2" evidence="2">
    <location>
        <begin position="122"/>
        <end position="200"/>
    </location>
</feature>
<dbReference type="SMART" id="SM00635">
    <property type="entry name" value="BID_2"/>
    <property type="match status" value="2"/>
</dbReference>
<evidence type="ECO:0000313" key="4">
    <source>
        <dbReference type="Proteomes" id="UP001501337"/>
    </source>
</evidence>
<organism evidence="3 4">
    <name type="scientific">Allohahella marinimesophila</name>
    <dbReference type="NCBI Taxonomy" id="1054972"/>
    <lineage>
        <taxon>Bacteria</taxon>
        <taxon>Pseudomonadati</taxon>
        <taxon>Pseudomonadota</taxon>
        <taxon>Gammaproteobacteria</taxon>
        <taxon>Oceanospirillales</taxon>
        <taxon>Hahellaceae</taxon>
        <taxon>Allohahella</taxon>
    </lineage>
</organism>
<protein>
    <recommendedName>
        <fullName evidence="2">BIG2 domain-containing protein</fullName>
    </recommendedName>
</protein>
<comment type="caution">
    <text evidence="3">The sequence shown here is derived from an EMBL/GenBank/DDBJ whole genome shotgun (WGS) entry which is preliminary data.</text>
</comment>
<accession>A0ABP7NT82</accession>
<reference evidence="4" key="1">
    <citation type="journal article" date="2019" name="Int. J. Syst. Evol. Microbiol.">
        <title>The Global Catalogue of Microorganisms (GCM) 10K type strain sequencing project: providing services to taxonomists for standard genome sequencing and annotation.</title>
        <authorList>
            <consortium name="The Broad Institute Genomics Platform"/>
            <consortium name="The Broad Institute Genome Sequencing Center for Infectious Disease"/>
            <person name="Wu L."/>
            <person name="Ma J."/>
        </authorList>
    </citation>
    <scope>NUCLEOTIDE SEQUENCE [LARGE SCALE GENOMIC DNA]</scope>
    <source>
        <strain evidence="4">JCM 17555</strain>
    </source>
</reference>
<dbReference type="EMBL" id="BAABBO010000005">
    <property type="protein sequence ID" value="GAA3953662.1"/>
    <property type="molecule type" value="Genomic_DNA"/>
</dbReference>
<feature type="domain" description="BIG2" evidence="2">
    <location>
        <begin position="27"/>
        <end position="105"/>
    </location>
</feature>
<evidence type="ECO:0000313" key="3">
    <source>
        <dbReference type="EMBL" id="GAA3953662.1"/>
    </source>
</evidence>